<feature type="transmembrane region" description="Helical" evidence="2">
    <location>
        <begin position="299"/>
        <end position="317"/>
    </location>
</feature>
<protein>
    <submittedName>
        <fullName evidence="3">Uncharacterized protein</fullName>
    </submittedName>
</protein>
<dbReference type="Proteomes" id="UP000199155">
    <property type="component" value="Unassembled WGS sequence"/>
</dbReference>
<dbReference type="STRING" id="417292.SAMN05421806_1012"/>
<evidence type="ECO:0000313" key="4">
    <source>
        <dbReference type="Proteomes" id="UP000199155"/>
    </source>
</evidence>
<keyword evidence="2" id="KW-1133">Transmembrane helix</keyword>
<feature type="transmembrane region" description="Helical" evidence="2">
    <location>
        <begin position="109"/>
        <end position="137"/>
    </location>
</feature>
<feature type="transmembrane region" description="Helical" evidence="2">
    <location>
        <begin position="236"/>
        <end position="256"/>
    </location>
</feature>
<sequence>MRLRHRLLPVAGVLVLSPLAAEFLIGYDAGSGHQAGMLSVLPLIACLYGTVAVLIREAARRTGRGWPTILLLGTAFGLIQAGLIDQGLFNPAYIDDPSWTQERQATLVPFLGLSAAQLLNFVGGHVIWSFAAPIAVIEACAPRQAGRPWLGRTGIAVLVLLYLAAAAVFHFNPGSATPFTAAPGQLIGTAVVVVGLTVAAFALPRRGVVVAGRVPPPWLVAGAALTVLLLHTLLPATWLGVTVDLVLLSLLGGLLLRWSGRRAWHRVHVLTVGGAALLARAVLAFTVEPWGEADYAVKYMSNALVLTIVVALLAWAWRRTARTERTSADGATRRTARSDAAAGRTPRSR</sequence>
<dbReference type="EMBL" id="FNFF01000001">
    <property type="protein sequence ID" value="SDJ35410.1"/>
    <property type="molecule type" value="Genomic_DNA"/>
</dbReference>
<feature type="transmembrane region" description="Helical" evidence="2">
    <location>
        <begin position="210"/>
        <end position="230"/>
    </location>
</feature>
<keyword evidence="2" id="KW-0472">Membrane</keyword>
<feature type="transmembrane region" description="Helical" evidence="2">
    <location>
        <begin position="149"/>
        <end position="171"/>
    </location>
</feature>
<feature type="transmembrane region" description="Helical" evidence="2">
    <location>
        <begin position="183"/>
        <end position="203"/>
    </location>
</feature>
<keyword evidence="4" id="KW-1185">Reference proteome</keyword>
<feature type="transmembrane region" description="Helical" evidence="2">
    <location>
        <begin position="268"/>
        <end position="287"/>
    </location>
</feature>
<feature type="transmembrane region" description="Helical" evidence="2">
    <location>
        <begin position="67"/>
        <end position="89"/>
    </location>
</feature>
<feature type="region of interest" description="Disordered" evidence="1">
    <location>
        <begin position="326"/>
        <end position="349"/>
    </location>
</feature>
<name>A0A1G8T3Z4_9ACTN</name>
<evidence type="ECO:0000256" key="2">
    <source>
        <dbReference type="SAM" id="Phobius"/>
    </source>
</evidence>
<evidence type="ECO:0000313" key="3">
    <source>
        <dbReference type="EMBL" id="SDJ35410.1"/>
    </source>
</evidence>
<feature type="compositionally biased region" description="Low complexity" evidence="1">
    <location>
        <begin position="338"/>
        <end position="349"/>
    </location>
</feature>
<organism evidence="3 4">
    <name type="scientific">Streptomyces indicus</name>
    <dbReference type="NCBI Taxonomy" id="417292"/>
    <lineage>
        <taxon>Bacteria</taxon>
        <taxon>Bacillati</taxon>
        <taxon>Actinomycetota</taxon>
        <taxon>Actinomycetes</taxon>
        <taxon>Kitasatosporales</taxon>
        <taxon>Streptomycetaceae</taxon>
        <taxon>Streptomyces</taxon>
    </lineage>
</organism>
<feature type="transmembrane region" description="Helical" evidence="2">
    <location>
        <begin position="37"/>
        <end position="55"/>
    </location>
</feature>
<accession>A0A1G8T3Z4</accession>
<reference evidence="3 4" key="1">
    <citation type="submission" date="2016-10" db="EMBL/GenBank/DDBJ databases">
        <authorList>
            <person name="de Groot N.N."/>
        </authorList>
    </citation>
    <scope>NUCLEOTIDE SEQUENCE [LARGE SCALE GENOMIC DNA]</scope>
    <source>
        <strain evidence="3 4">CGMCC 4.5727</strain>
    </source>
</reference>
<keyword evidence="2" id="KW-0812">Transmembrane</keyword>
<dbReference type="AlphaFoldDB" id="A0A1G8T3Z4"/>
<gene>
    <name evidence="3" type="ORF">SAMN05421806_1012</name>
</gene>
<proteinExistence type="predicted"/>
<evidence type="ECO:0000256" key="1">
    <source>
        <dbReference type="SAM" id="MobiDB-lite"/>
    </source>
</evidence>